<dbReference type="InterPro" id="IPR036397">
    <property type="entry name" value="RNaseH_sf"/>
</dbReference>
<accession>A0A2G8K106</accession>
<comment type="caution">
    <text evidence="2">The sequence shown here is derived from an EMBL/GenBank/DDBJ whole genome shotgun (WGS) entry which is preliminary data.</text>
</comment>
<feature type="domain" description="Integrase catalytic" evidence="1">
    <location>
        <begin position="92"/>
        <end position="250"/>
    </location>
</feature>
<dbReference type="PROSITE" id="PS50994">
    <property type="entry name" value="INTEGRASE"/>
    <property type="match status" value="1"/>
</dbReference>
<dbReference type="InterPro" id="IPR050951">
    <property type="entry name" value="Retrovirus_Pol_polyprotein"/>
</dbReference>
<proteinExistence type="predicted"/>
<dbReference type="PANTHER" id="PTHR37984">
    <property type="entry name" value="PROTEIN CBG26694"/>
    <property type="match status" value="1"/>
</dbReference>
<dbReference type="PANTHER" id="PTHR37984:SF15">
    <property type="entry name" value="INTEGRASE CATALYTIC DOMAIN-CONTAINING PROTEIN"/>
    <property type="match status" value="1"/>
</dbReference>
<name>A0A2G8K106_STIJA</name>
<dbReference type="GO" id="GO:0015074">
    <property type="term" value="P:DNA integration"/>
    <property type="evidence" value="ECO:0007669"/>
    <property type="project" value="InterPro"/>
</dbReference>
<dbReference type="OrthoDB" id="10000497at2759"/>
<sequence length="402" mass="45500">MEIISVPLHRVNLECGLVSGQVLVGVMSELPIKGVSMMLGNDLAGISFLTPLLQIRPLMSDVADYCRSCHTCQVVGKPNQKIPPAPLKPIPAFDEPFSRVIIDCVGPLPKTKSGNQYVLTIMCTSTRFPEAIPLRNIKATTVVKALTKFFTLVGLPKSIQSDQGSNFTSGLFQQVMYQLGIDQHLSSAYHPESQGALERFHQTLKNMIRTYCLEFQKDWDEGVHLLLFAAREAVQETLGFSPFELVFGHTVRGPLKHLKEKWLSETSTTNLLDYVSNFKHRLNRANEIARQNLEQGQAKMKQWYDKNAKNRVFQPGDKVLVLFPIQGQPLQARYFGPYEIESKMGDVDYVVKTPGRRKSRQLCHINMLKKYIERNDDSVPKPICSSRMLMSPKVRMLNLMCE</sequence>
<dbReference type="SUPFAM" id="SSF53098">
    <property type="entry name" value="Ribonuclease H-like"/>
    <property type="match status" value="1"/>
</dbReference>
<protein>
    <recommendedName>
        <fullName evidence="1">Integrase catalytic domain-containing protein</fullName>
    </recommendedName>
</protein>
<dbReference type="InterPro" id="IPR001584">
    <property type="entry name" value="Integrase_cat-core"/>
</dbReference>
<dbReference type="FunFam" id="3.30.420.10:FF:000032">
    <property type="entry name" value="Retrovirus-related Pol polyprotein from transposon 297-like Protein"/>
    <property type="match status" value="1"/>
</dbReference>
<dbReference type="STRING" id="307972.A0A2G8K106"/>
<dbReference type="EMBL" id="MRZV01000998">
    <property type="protein sequence ID" value="PIK41670.1"/>
    <property type="molecule type" value="Genomic_DNA"/>
</dbReference>
<dbReference type="Gene3D" id="3.30.420.10">
    <property type="entry name" value="Ribonuclease H-like superfamily/Ribonuclease H"/>
    <property type="match status" value="1"/>
</dbReference>
<dbReference type="Pfam" id="PF22938">
    <property type="entry name" value="Integrase_p58_C"/>
    <property type="match status" value="1"/>
</dbReference>
<reference evidence="2 3" key="1">
    <citation type="journal article" date="2017" name="PLoS Biol.">
        <title>The sea cucumber genome provides insights into morphological evolution and visceral regeneration.</title>
        <authorList>
            <person name="Zhang X."/>
            <person name="Sun L."/>
            <person name="Yuan J."/>
            <person name="Sun Y."/>
            <person name="Gao Y."/>
            <person name="Zhang L."/>
            <person name="Li S."/>
            <person name="Dai H."/>
            <person name="Hamel J.F."/>
            <person name="Liu C."/>
            <person name="Yu Y."/>
            <person name="Liu S."/>
            <person name="Lin W."/>
            <person name="Guo K."/>
            <person name="Jin S."/>
            <person name="Xu P."/>
            <person name="Storey K.B."/>
            <person name="Huan P."/>
            <person name="Zhang T."/>
            <person name="Zhou Y."/>
            <person name="Zhang J."/>
            <person name="Lin C."/>
            <person name="Li X."/>
            <person name="Xing L."/>
            <person name="Huo D."/>
            <person name="Sun M."/>
            <person name="Wang L."/>
            <person name="Mercier A."/>
            <person name="Li F."/>
            <person name="Yang H."/>
            <person name="Xiang J."/>
        </authorList>
    </citation>
    <scope>NUCLEOTIDE SEQUENCE [LARGE SCALE GENOMIC DNA]</scope>
    <source>
        <strain evidence="2">Shaxun</strain>
        <tissue evidence="2">Muscle</tissue>
    </source>
</reference>
<gene>
    <name evidence="2" type="ORF">BSL78_21475</name>
</gene>
<dbReference type="AlphaFoldDB" id="A0A2G8K106"/>
<evidence type="ECO:0000313" key="2">
    <source>
        <dbReference type="EMBL" id="PIK41670.1"/>
    </source>
</evidence>
<dbReference type="GO" id="GO:0003676">
    <property type="term" value="F:nucleic acid binding"/>
    <property type="evidence" value="ECO:0007669"/>
    <property type="project" value="InterPro"/>
</dbReference>
<keyword evidence="3" id="KW-1185">Reference proteome</keyword>
<dbReference type="Pfam" id="PF00665">
    <property type="entry name" value="rve"/>
    <property type="match status" value="1"/>
</dbReference>
<organism evidence="2 3">
    <name type="scientific">Stichopus japonicus</name>
    <name type="common">Sea cucumber</name>
    <dbReference type="NCBI Taxonomy" id="307972"/>
    <lineage>
        <taxon>Eukaryota</taxon>
        <taxon>Metazoa</taxon>
        <taxon>Echinodermata</taxon>
        <taxon>Eleutherozoa</taxon>
        <taxon>Echinozoa</taxon>
        <taxon>Holothuroidea</taxon>
        <taxon>Aspidochirotacea</taxon>
        <taxon>Aspidochirotida</taxon>
        <taxon>Stichopodidae</taxon>
        <taxon>Apostichopus</taxon>
    </lineage>
</organism>
<dbReference type="InterPro" id="IPR054465">
    <property type="entry name" value="Integrase_p58-like_C"/>
</dbReference>
<dbReference type="InterPro" id="IPR012337">
    <property type="entry name" value="RNaseH-like_sf"/>
</dbReference>
<dbReference type="Proteomes" id="UP000230750">
    <property type="component" value="Unassembled WGS sequence"/>
</dbReference>
<evidence type="ECO:0000313" key="3">
    <source>
        <dbReference type="Proteomes" id="UP000230750"/>
    </source>
</evidence>
<evidence type="ECO:0000259" key="1">
    <source>
        <dbReference type="PROSITE" id="PS50994"/>
    </source>
</evidence>